<comment type="caution">
    <text evidence="2">The sequence shown here is derived from an EMBL/GenBank/DDBJ whole genome shotgun (WGS) entry which is preliminary data.</text>
</comment>
<feature type="domain" description="4Fe-4S ferredoxin-type" evidence="1">
    <location>
        <begin position="1"/>
        <end position="31"/>
    </location>
</feature>
<dbReference type="PROSITE" id="PS51379">
    <property type="entry name" value="4FE4S_FER_2"/>
    <property type="match status" value="1"/>
</dbReference>
<name>A0A926IIS9_9FIRM</name>
<dbReference type="EMBL" id="JACRTD010000007">
    <property type="protein sequence ID" value="MBC8585988.1"/>
    <property type="molecule type" value="Genomic_DNA"/>
</dbReference>
<dbReference type="Gene3D" id="3.30.70.20">
    <property type="match status" value="1"/>
</dbReference>
<dbReference type="AlphaFoldDB" id="A0A926IIS9"/>
<keyword evidence="3" id="KW-1185">Reference proteome</keyword>
<reference evidence="2" key="1">
    <citation type="submission" date="2020-08" db="EMBL/GenBank/DDBJ databases">
        <title>Genome public.</title>
        <authorList>
            <person name="Liu C."/>
            <person name="Sun Q."/>
        </authorList>
    </citation>
    <scope>NUCLEOTIDE SEQUENCE</scope>
    <source>
        <strain evidence="2">NSJ-64</strain>
    </source>
</reference>
<sequence length="89" mass="10074">MKAFVEQDTCIGCGLCCGMCDTVFCMNEAGKAEACREASEEKRDDCLFSDRIQYRSRPQQTANKGFSGCIRHRTRFDFSNCSAAPYGWY</sequence>
<protein>
    <submittedName>
        <fullName evidence="2">Ferredoxin</fullName>
    </submittedName>
</protein>
<proteinExistence type="predicted"/>
<dbReference type="SUPFAM" id="SSF54862">
    <property type="entry name" value="4Fe-4S ferredoxins"/>
    <property type="match status" value="1"/>
</dbReference>
<evidence type="ECO:0000313" key="2">
    <source>
        <dbReference type="EMBL" id="MBC8585988.1"/>
    </source>
</evidence>
<organism evidence="2 3">
    <name type="scientific">Youxingia wuxianensis</name>
    <dbReference type="NCBI Taxonomy" id="2763678"/>
    <lineage>
        <taxon>Bacteria</taxon>
        <taxon>Bacillati</taxon>
        <taxon>Bacillota</taxon>
        <taxon>Clostridia</taxon>
        <taxon>Eubacteriales</taxon>
        <taxon>Oscillospiraceae</taxon>
        <taxon>Youxingia</taxon>
    </lineage>
</organism>
<accession>A0A926IIS9</accession>
<evidence type="ECO:0000259" key="1">
    <source>
        <dbReference type="PROSITE" id="PS51379"/>
    </source>
</evidence>
<evidence type="ECO:0000313" key="3">
    <source>
        <dbReference type="Proteomes" id="UP000623678"/>
    </source>
</evidence>
<gene>
    <name evidence="2" type="ORF">H8705_10370</name>
</gene>
<dbReference type="Pfam" id="PF13459">
    <property type="entry name" value="Fer4_15"/>
    <property type="match status" value="1"/>
</dbReference>
<dbReference type="InterPro" id="IPR017896">
    <property type="entry name" value="4Fe4S_Fe-S-bd"/>
</dbReference>
<dbReference type="Proteomes" id="UP000623678">
    <property type="component" value="Unassembled WGS sequence"/>
</dbReference>